<evidence type="ECO:0000313" key="3">
    <source>
        <dbReference type="Proteomes" id="UP001195769"/>
    </source>
</evidence>
<sequence>SEKYPQLKSELEMLMEWLKELNTYFYRPALETFRTLMRKCTSSMTSISKATQVSTPTLFRPAGAVRDMARIRKQ</sequence>
<evidence type="ECO:0000313" key="2">
    <source>
        <dbReference type="EMBL" id="KAG1902441.1"/>
    </source>
</evidence>
<dbReference type="Pfam" id="PF17781">
    <property type="entry name" value="RPN1_RPN2_N"/>
    <property type="match status" value="1"/>
</dbReference>
<dbReference type="RefSeq" id="XP_041228016.1">
    <property type="nucleotide sequence ID" value="XM_041361309.1"/>
</dbReference>
<proteinExistence type="predicted"/>
<keyword evidence="3" id="KW-1185">Reference proteome</keyword>
<feature type="non-terminal residue" evidence="2">
    <location>
        <position position="1"/>
    </location>
</feature>
<gene>
    <name evidence="2" type="ORF">F5891DRAFT_1023983</name>
</gene>
<dbReference type="GeneID" id="64655607"/>
<accession>A0AAD4HN62</accession>
<protein>
    <recommendedName>
        <fullName evidence="1">RPN1 N-terminal domain-containing protein</fullName>
    </recommendedName>
</protein>
<dbReference type="Proteomes" id="UP001195769">
    <property type="component" value="Unassembled WGS sequence"/>
</dbReference>
<comment type="caution">
    <text evidence="2">The sequence shown here is derived from an EMBL/GenBank/DDBJ whole genome shotgun (WGS) entry which is preliminary data.</text>
</comment>
<feature type="domain" description="RPN1 N-terminal" evidence="1">
    <location>
        <begin position="11"/>
        <end position="50"/>
    </location>
</feature>
<feature type="non-terminal residue" evidence="2">
    <location>
        <position position="74"/>
    </location>
</feature>
<dbReference type="InterPro" id="IPR040892">
    <property type="entry name" value="RPN1_N"/>
</dbReference>
<dbReference type="AlphaFoldDB" id="A0AAD4HN62"/>
<dbReference type="EMBL" id="JABBWK010000017">
    <property type="protein sequence ID" value="KAG1902441.1"/>
    <property type="molecule type" value="Genomic_DNA"/>
</dbReference>
<evidence type="ECO:0000259" key="1">
    <source>
        <dbReference type="Pfam" id="PF17781"/>
    </source>
</evidence>
<reference evidence="2" key="1">
    <citation type="journal article" date="2020" name="New Phytol.">
        <title>Comparative genomics reveals dynamic genome evolution in host specialist ectomycorrhizal fungi.</title>
        <authorList>
            <person name="Lofgren L.A."/>
            <person name="Nguyen N.H."/>
            <person name="Vilgalys R."/>
            <person name="Ruytinx J."/>
            <person name="Liao H.L."/>
            <person name="Branco S."/>
            <person name="Kuo A."/>
            <person name="LaButti K."/>
            <person name="Lipzen A."/>
            <person name="Andreopoulos W."/>
            <person name="Pangilinan J."/>
            <person name="Riley R."/>
            <person name="Hundley H."/>
            <person name="Na H."/>
            <person name="Barry K."/>
            <person name="Grigoriev I.V."/>
            <person name="Stajich J.E."/>
            <person name="Kennedy P.G."/>
        </authorList>
    </citation>
    <scope>NUCLEOTIDE SEQUENCE</scope>
    <source>
        <strain evidence="2">FC203</strain>
    </source>
</reference>
<organism evidence="2 3">
    <name type="scientific">Suillus fuscotomentosus</name>
    <dbReference type="NCBI Taxonomy" id="1912939"/>
    <lineage>
        <taxon>Eukaryota</taxon>
        <taxon>Fungi</taxon>
        <taxon>Dikarya</taxon>
        <taxon>Basidiomycota</taxon>
        <taxon>Agaricomycotina</taxon>
        <taxon>Agaricomycetes</taxon>
        <taxon>Agaricomycetidae</taxon>
        <taxon>Boletales</taxon>
        <taxon>Suillineae</taxon>
        <taxon>Suillaceae</taxon>
        <taxon>Suillus</taxon>
    </lineage>
</organism>
<name>A0AAD4HN62_9AGAM</name>